<keyword evidence="4" id="KW-1185">Reference proteome</keyword>
<evidence type="ECO:0000313" key="4">
    <source>
        <dbReference type="Proteomes" id="UP001407405"/>
    </source>
</evidence>
<dbReference type="InterPro" id="IPR043128">
    <property type="entry name" value="Rev_trsase/Diguanyl_cyclase"/>
</dbReference>
<sequence>MKRQQRMRMNLPRKRRKRKGERQITFGRYSTKDPLTGAMNREAFHDFLPLHTNKRIYGGQQVTVCFMDLDGLKGINDTHGHLAGDRALSLMATLVKEEIRSQDMFFRYGGDEFLLFFTGMGREEAFKIWQRVIRRINLYNQQPEEWGKFSVSVGFATGLVEEPPCLWQLIHQADREMYRQKRAGKSVCEPTE</sequence>
<dbReference type="PANTHER" id="PTHR45138:SF6">
    <property type="entry name" value="DIGUANYLATE CYCLASE DGCN"/>
    <property type="match status" value="1"/>
</dbReference>
<evidence type="ECO:0000256" key="1">
    <source>
        <dbReference type="SAM" id="MobiDB-lite"/>
    </source>
</evidence>
<reference evidence="3 4" key="1">
    <citation type="submission" date="2024-04" db="EMBL/GenBank/DDBJ databases">
        <title>Genome sequencing and metabolic network reconstruction of aminoacids and betaine degradation by Anoxynatronum sibiricum.</title>
        <authorList>
            <person name="Detkova E.N."/>
            <person name="Boltjanskaja Y.V."/>
            <person name="Mardanov A.V."/>
            <person name="Kevbrin V."/>
        </authorList>
    </citation>
    <scope>NUCLEOTIDE SEQUENCE [LARGE SCALE GENOMIC DNA]</scope>
    <source>
        <strain evidence="3 4">Z-7981</strain>
    </source>
</reference>
<dbReference type="GO" id="GO:0052621">
    <property type="term" value="F:diguanylate cyclase activity"/>
    <property type="evidence" value="ECO:0007669"/>
    <property type="project" value="UniProtKB-EC"/>
</dbReference>
<proteinExistence type="predicted"/>
<dbReference type="InterPro" id="IPR000160">
    <property type="entry name" value="GGDEF_dom"/>
</dbReference>
<evidence type="ECO:0000259" key="2">
    <source>
        <dbReference type="PROSITE" id="PS50887"/>
    </source>
</evidence>
<dbReference type="EC" id="2.7.7.65" evidence="3"/>
<dbReference type="Gene3D" id="3.30.70.270">
    <property type="match status" value="1"/>
</dbReference>
<feature type="compositionally biased region" description="Basic residues" evidence="1">
    <location>
        <begin position="1"/>
        <end position="20"/>
    </location>
</feature>
<accession>A0ABU9VSZ5</accession>
<dbReference type="SUPFAM" id="SSF55073">
    <property type="entry name" value="Nucleotide cyclase"/>
    <property type="match status" value="1"/>
</dbReference>
<feature type="domain" description="GGDEF" evidence="2">
    <location>
        <begin position="60"/>
        <end position="192"/>
    </location>
</feature>
<dbReference type="PANTHER" id="PTHR45138">
    <property type="entry name" value="REGULATORY COMPONENTS OF SENSORY TRANSDUCTION SYSTEM"/>
    <property type="match status" value="1"/>
</dbReference>
<dbReference type="RefSeq" id="WP_343185571.1">
    <property type="nucleotide sequence ID" value="NZ_JBCITM010000006.1"/>
</dbReference>
<dbReference type="Pfam" id="PF00990">
    <property type="entry name" value="GGDEF"/>
    <property type="match status" value="1"/>
</dbReference>
<dbReference type="SMART" id="SM00267">
    <property type="entry name" value="GGDEF"/>
    <property type="match status" value="1"/>
</dbReference>
<name>A0ABU9VSZ5_9CLOT</name>
<dbReference type="NCBIfam" id="TIGR00254">
    <property type="entry name" value="GGDEF"/>
    <property type="match status" value="1"/>
</dbReference>
<dbReference type="InterPro" id="IPR029787">
    <property type="entry name" value="Nucleotide_cyclase"/>
</dbReference>
<keyword evidence="3" id="KW-0548">Nucleotidyltransferase</keyword>
<evidence type="ECO:0000313" key="3">
    <source>
        <dbReference type="EMBL" id="MEN1760247.1"/>
    </source>
</evidence>
<dbReference type="Proteomes" id="UP001407405">
    <property type="component" value="Unassembled WGS sequence"/>
</dbReference>
<dbReference type="PROSITE" id="PS50887">
    <property type="entry name" value="GGDEF"/>
    <property type="match status" value="1"/>
</dbReference>
<protein>
    <submittedName>
        <fullName evidence="3">GGDEF domain-containing protein</fullName>
        <ecNumber evidence="3">2.7.7.65</ecNumber>
    </submittedName>
</protein>
<comment type="caution">
    <text evidence="3">The sequence shown here is derived from an EMBL/GenBank/DDBJ whole genome shotgun (WGS) entry which is preliminary data.</text>
</comment>
<dbReference type="InterPro" id="IPR050469">
    <property type="entry name" value="Diguanylate_Cyclase"/>
</dbReference>
<keyword evidence="3" id="KW-0808">Transferase</keyword>
<organism evidence="3 4">
    <name type="scientific">Anoxynatronum sibiricum</name>
    <dbReference type="NCBI Taxonomy" id="210623"/>
    <lineage>
        <taxon>Bacteria</taxon>
        <taxon>Bacillati</taxon>
        <taxon>Bacillota</taxon>
        <taxon>Clostridia</taxon>
        <taxon>Eubacteriales</taxon>
        <taxon>Clostridiaceae</taxon>
        <taxon>Anoxynatronum</taxon>
    </lineage>
</organism>
<dbReference type="CDD" id="cd01949">
    <property type="entry name" value="GGDEF"/>
    <property type="match status" value="1"/>
</dbReference>
<dbReference type="EMBL" id="JBCITM010000006">
    <property type="protein sequence ID" value="MEN1760247.1"/>
    <property type="molecule type" value="Genomic_DNA"/>
</dbReference>
<gene>
    <name evidence="3" type="ORF">AAIG11_07175</name>
</gene>
<feature type="region of interest" description="Disordered" evidence="1">
    <location>
        <begin position="1"/>
        <end position="22"/>
    </location>
</feature>